<dbReference type="EMBL" id="AM236080">
    <property type="protein sequence ID" value="CAK07768.1"/>
    <property type="molecule type" value="Genomic_DNA"/>
</dbReference>
<evidence type="ECO:0000259" key="3">
    <source>
        <dbReference type="Pfam" id="PF13670"/>
    </source>
</evidence>
<feature type="domain" description="PepSY" evidence="3">
    <location>
        <begin position="9"/>
        <end position="84"/>
    </location>
</feature>
<dbReference type="EnsemblBacteria" id="CAK07768">
    <property type="protein sequence ID" value="CAK07768"/>
    <property type="gene ID" value="RL2276"/>
</dbReference>
<dbReference type="Proteomes" id="UP000006575">
    <property type="component" value="Chromosome"/>
</dbReference>
<feature type="compositionally biased region" description="Polar residues" evidence="1">
    <location>
        <begin position="189"/>
        <end position="199"/>
    </location>
</feature>
<keyword evidence="5" id="KW-1185">Reference proteome</keyword>
<evidence type="ECO:0000313" key="5">
    <source>
        <dbReference type="Proteomes" id="UP000006575"/>
    </source>
</evidence>
<dbReference type="InterPro" id="IPR025711">
    <property type="entry name" value="PepSY"/>
</dbReference>
<proteinExistence type="predicted"/>
<reference evidence="4 5" key="1">
    <citation type="journal article" date="2006" name="Genome Biol.">
        <title>The genome of Rhizobium leguminosarum has recognizable core and accessory components.</title>
        <authorList>
            <person name="Young J.W."/>
            <person name="Crossman L.C."/>
            <person name="Johnston A.W.B."/>
            <person name="Thomson N.R."/>
            <person name="Ghazoui Z.F."/>
            <person name="Hull K.H."/>
            <person name="Wexler M."/>
            <person name="Curson A.R.J."/>
            <person name="Todd J.D."/>
            <person name="Poole P.S."/>
            <person name="Mauchline T.H."/>
            <person name="East A.K."/>
            <person name="Quail M.A."/>
            <person name="Churcher C."/>
            <person name="Arrowsmith C."/>
            <person name="Cherevach A."/>
            <person name="Chillingworth T."/>
            <person name="Clarke K."/>
            <person name="Cronin A."/>
            <person name="Davis P."/>
            <person name="Fraser A."/>
            <person name="Hance Z."/>
            <person name="Hauser H."/>
            <person name="Jagels K."/>
            <person name="Moule S."/>
            <person name="Mungall K."/>
            <person name="Norbertczak H."/>
            <person name="Rabbinowitsch E."/>
            <person name="Sanders M."/>
            <person name="Simmonds M."/>
            <person name="Whitehead S."/>
            <person name="Parkhill J."/>
        </authorList>
    </citation>
    <scope>NUCLEOTIDE SEQUENCE [LARGE SCALE GENOMIC DNA]</scope>
    <source>
        <strain evidence="5">DSM 114642 / LMG 32736 / 3841</strain>
    </source>
</reference>
<dbReference type="AlphaFoldDB" id="Q1MGZ9"/>
<protein>
    <submittedName>
        <fullName evidence="4">Transmembrane protein</fullName>
    </submittedName>
</protein>
<evidence type="ECO:0000313" key="4">
    <source>
        <dbReference type="EMBL" id="CAK07768.1"/>
    </source>
</evidence>
<dbReference type="eggNOG" id="COG5591">
    <property type="taxonomic scope" value="Bacteria"/>
</dbReference>
<sequence length="211" mass="22877">MKTGTLPILALAVMAVTSAQARDDCDVPISNWKTHAAVRAMAGQRGWTLKRIKIDDGCYELQGTDKDGRRFEAKIDPVTLEVIQLDERPEDRRAPPHKGSQLRSLMTYRKFLLAACAGIGFLAPLGSLAMPFPAPESAAAGAVPAGYQESEDDNRKEEHRLRHDDGRYAADDCEGEDDDACSRGGGGQQQNATPPSNGLFTPGSRPRVQTN</sequence>
<evidence type="ECO:0000256" key="2">
    <source>
        <dbReference type="SAM" id="SignalP"/>
    </source>
</evidence>
<organism evidence="4 5">
    <name type="scientific">Rhizobium johnstonii (strain DSM 114642 / LMG 32736 / 3841)</name>
    <name type="common">Rhizobium leguminosarum bv. viciae</name>
    <dbReference type="NCBI Taxonomy" id="216596"/>
    <lineage>
        <taxon>Bacteria</taxon>
        <taxon>Pseudomonadati</taxon>
        <taxon>Pseudomonadota</taxon>
        <taxon>Alphaproteobacteria</taxon>
        <taxon>Hyphomicrobiales</taxon>
        <taxon>Rhizobiaceae</taxon>
        <taxon>Rhizobium/Agrobacterium group</taxon>
        <taxon>Rhizobium</taxon>
        <taxon>Rhizobium johnstonii</taxon>
    </lineage>
</organism>
<gene>
    <name evidence="4" type="ordered locus">RL2276</name>
</gene>
<feature type="signal peptide" evidence="2">
    <location>
        <begin position="1"/>
        <end position="21"/>
    </location>
</feature>
<name>Q1MGZ9_RHIJ3</name>
<evidence type="ECO:0000256" key="1">
    <source>
        <dbReference type="SAM" id="MobiDB-lite"/>
    </source>
</evidence>
<feature type="region of interest" description="Disordered" evidence="1">
    <location>
        <begin position="137"/>
        <end position="211"/>
    </location>
</feature>
<feature type="chain" id="PRO_5004194290" evidence="2">
    <location>
        <begin position="22"/>
        <end position="211"/>
    </location>
</feature>
<accession>Q1MGZ9</accession>
<dbReference type="KEGG" id="rle:RL2276"/>
<dbReference type="RefSeq" id="WP_011651859.1">
    <property type="nucleotide sequence ID" value="NC_008380.1"/>
</dbReference>
<keyword evidence="4" id="KW-0812">Transmembrane</keyword>
<keyword evidence="2" id="KW-0732">Signal</keyword>
<dbReference type="Pfam" id="PF13670">
    <property type="entry name" value="PepSY_2"/>
    <property type="match status" value="1"/>
</dbReference>
<dbReference type="HOGENOM" id="CLU_1304060_0_0_5"/>
<keyword evidence="4" id="KW-0472">Membrane</keyword>
<dbReference type="GeneID" id="303212371"/>
<feature type="compositionally biased region" description="Basic and acidic residues" evidence="1">
    <location>
        <begin position="153"/>
        <end position="170"/>
    </location>
</feature>